<proteinExistence type="predicted"/>
<keyword evidence="1" id="KW-0614">Plasmid</keyword>
<geneLocation type="plasmid" evidence="1">
    <name>p17-15-vir-like</name>
</geneLocation>
<name>A0A8B0SZX9_KLEPN</name>
<evidence type="ECO:0000313" key="1">
    <source>
        <dbReference type="EMBL" id="QTX14922.1"/>
    </source>
</evidence>
<accession>A0A8B0SZX9</accession>
<dbReference type="AlphaFoldDB" id="A0A8B0SZX9"/>
<protein>
    <submittedName>
        <fullName evidence="1">Uncharacterized protein</fullName>
    </submittedName>
</protein>
<dbReference type="EMBL" id="MN956836">
    <property type="protein sequence ID" value="QTX14922.1"/>
    <property type="molecule type" value="Genomic_DNA"/>
</dbReference>
<reference evidence="1" key="1">
    <citation type="submission" date="2020-01" db="EMBL/GenBank/DDBJ databases">
        <authorList>
            <person name="Qin S."/>
        </authorList>
    </citation>
    <scope>NUCLEOTIDE SEQUENCE</scope>
    <source>
        <strain evidence="1">CVir17-16-YZ6g</strain>
        <plasmid evidence="1">p17-15-vir-like</plasmid>
    </source>
</reference>
<organism evidence="1">
    <name type="scientific">Klebsiella pneumoniae</name>
    <dbReference type="NCBI Taxonomy" id="573"/>
    <lineage>
        <taxon>Bacteria</taxon>
        <taxon>Pseudomonadati</taxon>
        <taxon>Pseudomonadota</taxon>
        <taxon>Gammaproteobacteria</taxon>
        <taxon>Enterobacterales</taxon>
        <taxon>Enterobacteriaceae</taxon>
        <taxon>Klebsiella/Raoultella group</taxon>
        <taxon>Klebsiella</taxon>
        <taxon>Klebsiella pneumoniae complex</taxon>
    </lineage>
</organism>
<sequence length="82" mass="8910">MDIIYAQDPFLCNCRPANAGAYRNSGAGNVPPGMVQEQGYPSPAHKIIFSIRLYSSELVLAIMVTKLVSPAISELKSRNKSL</sequence>